<evidence type="ECO:0000256" key="3">
    <source>
        <dbReference type="SAM" id="MobiDB-lite"/>
    </source>
</evidence>
<reference evidence="6" key="1">
    <citation type="submission" date="2021-01" db="EMBL/GenBank/DDBJ databases">
        <authorList>
            <person name="Corre E."/>
            <person name="Pelletier E."/>
            <person name="Niang G."/>
            <person name="Scheremetjew M."/>
            <person name="Finn R."/>
            <person name="Kale V."/>
            <person name="Holt S."/>
            <person name="Cochrane G."/>
            <person name="Meng A."/>
            <person name="Brown T."/>
            <person name="Cohen L."/>
        </authorList>
    </citation>
    <scope>NUCLEOTIDE SEQUENCE</scope>
    <source>
        <strain evidence="6">Pbaha01</strain>
    </source>
</reference>
<feature type="compositionally biased region" description="Basic and acidic residues" evidence="3">
    <location>
        <begin position="381"/>
        <end position="394"/>
    </location>
</feature>
<evidence type="ECO:0000313" key="6">
    <source>
        <dbReference type="EMBL" id="CAD8356775.1"/>
    </source>
</evidence>
<evidence type="ECO:0000256" key="2">
    <source>
        <dbReference type="SAM" id="Coils"/>
    </source>
</evidence>
<feature type="signal peptide" evidence="4">
    <location>
        <begin position="1"/>
        <end position="33"/>
    </location>
</feature>
<feature type="domain" description="CBM1" evidence="5">
    <location>
        <begin position="215"/>
        <end position="252"/>
    </location>
</feature>
<feature type="coiled-coil region" evidence="2">
    <location>
        <begin position="128"/>
        <end position="165"/>
    </location>
</feature>
<evidence type="ECO:0000259" key="5">
    <source>
        <dbReference type="PROSITE" id="PS51164"/>
    </source>
</evidence>
<evidence type="ECO:0000256" key="4">
    <source>
        <dbReference type="SAM" id="SignalP"/>
    </source>
</evidence>
<keyword evidence="2" id="KW-0175">Coiled coil</keyword>
<feature type="coiled-coil region" evidence="2">
    <location>
        <begin position="260"/>
        <end position="287"/>
    </location>
</feature>
<dbReference type="AlphaFoldDB" id="A0A7S0A954"/>
<dbReference type="SUPFAM" id="SSF57180">
    <property type="entry name" value="Cellulose-binding domain"/>
    <property type="match status" value="1"/>
</dbReference>
<sequence>MTARGRSAMMRESGWRLATGAALFAASALLAASAMWQGREPGHAEVSSEFLKHEIQAYAHPFKQCGGKDWTGPTCCAPGCACVRQTSFYSQCQPPKGGTQCRLEDVMSEHETAQEEVEKWTPIAETKAKDAARAASKLERAKAALEEAKATKERVEQEGAELLKAKKSAEEWEVKTKSAAEKASAEAAKVGSANMTTAADVAALEKTSALISSGVCAGMYGQCGGSNFDASRACCQAGCNCVWKDNFYSQCESASGNCNAGEAAVQAKALRAKAKRLRSEAARTARAKRETAAAAVQAHTKADVARRRAAPVVTAVQRAEKVLQAKQDEERAAAKQDQDARNVAEKAALKKRNAIAAVKGWGKAAQTKCGKEANDGTTGESADKEESLDAREDKLDDEEDLGRPSAHENEMRFLLRKMIKG</sequence>
<feature type="region of interest" description="Disordered" evidence="3">
    <location>
        <begin position="362"/>
        <end position="412"/>
    </location>
</feature>
<feature type="domain" description="CBM1" evidence="5">
    <location>
        <begin position="57"/>
        <end position="93"/>
    </location>
</feature>
<organism evidence="6">
    <name type="scientific">Pyrodinium bahamense</name>
    <dbReference type="NCBI Taxonomy" id="73915"/>
    <lineage>
        <taxon>Eukaryota</taxon>
        <taxon>Sar</taxon>
        <taxon>Alveolata</taxon>
        <taxon>Dinophyceae</taxon>
        <taxon>Gonyaulacales</taxon>
        <taxon>Pyrocystaceae</taxon>
        <taxon>Pyrodinium</taxon>
    </lineage>
</organism>
<dbReference type="Pfam" id="PF00734">
    <property type="entry name" value="CBM_1"/>
    <property type="match status" value="1"/>
</dbReference>
<dbReference type="InterPro" id="IPR000254">
    <property type="entry name" value="CBD"/>
</dbReference>
<dbReference type="PROSITE" id="PS51164">
    <property type="entry name" value="CBM1_2"/>
    <property type="match status" value="2"/>
</dbReference>
<accession>A0A7S0A954</accession>
<dbReference type="GO" id="GO:0030248">
    <property type="term" value="F:cellulose binding"/>
    <property type="evidence" value="ECO:0007669"/>
    <property type="project" value="InterPro"/>
</dbReference>
<feature type="compositionally biased region" description="Basic and acidic residues" evidence="3">
    <location>
        <begin position="401"/>
        <end position="412"/>
    </location>
</feature>
<dbReference type="InterPro" id="IPR035971">
    <property type="entry name" value="CBD_sf"/>
</dbReference>
<dbReference type="GO" id="GO:0005975">
    <property type="term" value="P:carbohydrate metabolic process"/>
    <property type="evidence" value="ECO:0007669"/>
    <property type="project" value="InterPro"/>
</dbReference>
<evidence type="ECO:0000256" key="1">
    <source>
        <dbReference type="ARBA" id="ARBA00022729"/>
    </source>
</evidence>
<gene>
    <name evidence="6" type="ORF">PBAH0796_LOCUS12142</name>
</gene>
<proteinExistence type="predicted"/>
<protein>
    <recommendedName>
        <fullName evidence="5">CBM1 domain-containing protein</fullName>
    </recommendedName>
</protein>
<dbReference type="EMBL" id="HBEG01020055">
    <property type="protein sequence ID" value="CAD8356775.1"/>
    <property type="molecule type" value="Transcribed_RNA"/>
</dbReference>
<keyword evidence="1 4" id="KW-0732">Signal</keyword>
<dbReference type="GO" id="GO:0005576">
    <property type="term" value="C:extracellular region"/>
    <property type="evidence" value="ECO:0007669"/>
    <property type="project" value="InterPro"/>
</dbReference>
<feature type="chain" id="PRO_5031377937" description="CBM1 domain-containing protein" evidence="4">
    <location>
        <begin position="34"/>
        <end position="421"/>
    </location>
</feature>
<dbReference type="SMART" id="SM00236">
    <property type="entry name" value="fCBD"/>
    <property type="match status" value="2"/>
</dbReference>
<name>A0A7S0A954_9DINO</name>